<keyword evidence="1" id="KW-0547">Nucleotide-binding</keyword>
<feature type="domain" description="AAA+ ATPase" evidence="3">
    <location>
        <begin position="159"/>
        <end position="295"/>
    </location>
</feature>
<name>A0AAV5V979_9BILA</name>
<proteinExistence type="inferred from homology"/>
<accession>A0AAV5V979</accession>
<evidence type="ECO:0000256" key="1">
    <source>
        <dbReference type="RuleBase" id="RU003651"/>
    </source>
</evidence>
<dbReference type="InterPro" id="IPR003593">
    <property type="entry name" value="AAA+_ATPase"/>
</dbReference>
<feature type="non-terminal residue" evidence="4">
    <location>
        <position position="1"/>
    </location>
</feature>
<dbReference type="GO" id="GO:0016887">
    <property type="term" value="F:ATP hydrolysis activity"/>
    <property type="evidence" value="ECO:0007669"/>
    <property type="project" value="InterPro"/>
</dbReference>
<dbReference type="Gene3D" id="3.40.50.300">
    <property type="entry name" value="P-loop containing nucleotide triphosphate hydrolases"/>
    <property type="match status" value="1"/>
</dbReference>
<dbReference type="AlphaFoldDB" id="A0AAV5V979"/>
<dbReference type="Proteomes" id="UP001432322">
    <property type="component" value="Unassembled WGS sequence"/>
</dbReference>
<dbReference type="GO" id="GO:0016197">
    <property type="term" value="P:endosomal transport"/>
    <property type="evidence" value="ECO:0007669"/>
    <property type="project" value="TreeGrafter"/>
</dbReference>
<reference evidence="4" key="1">
    <citation type="submission" date="2023-10" db="EMBL/GenBank/DDBJ databases">
        <title>Genome assembly of Pristionchus species.</title>
        <authorList>
            <person name="Yoshida K."/>
            <person name="Sommer R.J."/>
        </authorList>
    </citation>
    <scope>NUCLEOTIDE SEQUENCE</scope>
    <source>
        <strain evidence="4">RS5133</strain>
    </source>
</reference>
<dbReference type="GO" id="GO:0007033">
    <property type="term" value="P:vacuole organization"/>
    <property type="evidence" value="ECO:0007669"/>
    <property type="project" value="TreeGrafter"/>
</dbReference>
<evidence type="ECO:0000313" key="5">
    <source>
        <dbReference type="Proteomes" id="UP001432322"/>
    </source>
</evidence>
<gene>
    <name evidence="4" type="ORF">PFISCL1PPCAC_6084</name>
</gene>
<dbReference type="PROSITE" id="PS00674">
    <property type="entry name" value="AAA"/>
    <property type="match status" value="1"/>
</dbReference>
<keyword evidence="1" id="KW-0067">ATP-binding</keyword>
<dbReference type="InterPro" id="IPR050304">
    <property type="entry name" value="MT-severing_AAA_ATPase"/>
</dbReference>
<dbReference type="InterPro" id="IPR027417">
    <property type="entry name" value="P-loop_NTPase"/>
</dbReference>
<comment type="similarity">
    <text evidence="1">Belongs to the AAA ATPase family.</text>
</comment>
<dbReference type="SMART" id="SM00382">
    <property type="entry name" value="AAA"/>
    <property type="match status" value="1"/>
</dbReference>
<evidence type="ECO:0000256" key="2">
    <source>
        <dbReference type="SAM" id="MobiDB-lite"/>
    </source>
</evidence>
<keyword evidence="5" id="KW-1185">Reference proteome</keyword>
<dbReference type="FunFam" id="3.40.50.300:FF:001003">
    <property type="entry name" value="Vacuolar protein sorting-associated protein 4"/>
    <property type="match status" value="1"/>
</dbReference>
<dbReference type="InterPro" id="IPR003960">
    <property type="entry name" value="ATPase_AAA_CS"/>
</dbReference>
<dbReference type="EMBL" id="BTSY01000002">
    <property type="protein sequence ID" value="GMT14787.1"/>
    <property type="molecule type" value="Genomic_DNA"/>
</dbReference>
<dbReference type="SUPFAM" id="SSF52540">
    <property type="entry name" value="P-loop containing nucleoside triphosphate hydrolases"/>
    <property type="match status" value="1"/>
</dbReference>
<dbReference type="PANTHER" id="PTHR23074">
    <property type="entry name" value="AAA DOMAIN-CONTAINING"/>
    <property type="match status" value="1"/>
</dbReference>
<feature type="region of interest" description="Disordered" evidence="2">
    <location>
        <begin position="75"/>
        <end position="103"/>
    </location>
</feature>
<sequence>ISHGALVEAVRKNAELFAQATAAENGLNVEALNEMIVASKSIASVLPGIAENASRCSTLRTIISTLETAVKLQKAKELKRESQEPTQDDAMDTSEDKEKLDSFASSRKNALESTLVTNVDSLPLLSDIVGLKEAKEALLEALVDPLLYPEWFEQSNLKPWRCVLLFGPPGTGKSALCGGIAREVGARFYSISSSDLISSWSGQSEKLIRSLFDIVIANQEPSIVFMDEVDSLCRKRNNNEDDSNRRVKTELLVQISRLQSSKSRVFLISATNCPWDLDPAFLRRFEKKIYIGLPDSEAREALFAKLLNRTTMAADVSWSWLSSVTQGHSGDDIRRLSNEIAFAQFRLFKEAKKSRETGSEKLLSREDISSILSRNPPTVSREYVSQFESYSN</sequence>
<dbReference type="GO" id="GO:0005524">
    <property type="term" value="F:ATP binding"/>
    <property type="evidence" value="ECO:0007669"/>
    <property type="project" value="UniProtKB-KW"/>
</dbReference>
<evidence type="ECO:0000313" key="4">
    <source>
        <dbReference type="EMBL" id="GMT14787.1"/>
    </source>
</evidence>
<comment type="caution">
    <text evidence="4">The sequence shown here is derived from an EMBL/GenBank/DDBJ whole genome shotgun (WGS) entry which is preliminary data.</text>
</comment>
<organism evidence="4 5">
    <name type="scientific">Pristionchus fissidentatus</name>
    <dbReference type="NCBI Taxonomy" id="1538716"/>
    <lineage>
        <taxon>Eukaryota</taxon>
        <taxon>Metazoa</taxon>
        <taxon>Ecdysozoa</taxon>
        <taxon>Nematoda</taxon>
        <taxon>Chromadorea</taxon>
        <taxon>Rhabditida</taxon>
        <taxon>Rhabditina</taxon>
        <taxon>Diplogasteromorpha</taxon>
        <taxon>Diplogasteroidea</taxon>
        <taxon>Neodiplogasteridae</taxon>
        <taxon>Pristionchus</taxon>
    </lineage>
</organism>
<protein>
    <recommendedName>
        <fullName evidence="3">AAA+ ATPase domain-containing protein</fullName>
    </recommendedName>
</protein>
<dbReference type="Gene3D" id="1.10.8.60">
    <property type="match status" value="1"/>
</dbReference>
<dbReference type="InterPro" id="IPR003959">
    <property type="entry name" value="ATPase_AAA_core"/>
</dbReference>
<dbReference type="PANTHER" id="PTHR23074:SF72">
    <property type="entry name" value="VACUOLAR PROTEIN SORTING-ASSOCIATED PROTEIN 4B"/>
    <property type="match status" value="1"/>
</dbReference>
<dbReference type="Pfam" id="PF00004">
    <property type="entry name" value="AAA"/>
    <property type="match status" value="1"/>
</dbReference>
<evidence type="ECO:0000259" key="3">
    <source>
        <dbReference type="SMART" id="SM00382"/>
    </source>
</evidence>